<dbReference type="Pfam" id="PF13391">
    <property type="entry name" value="HNH_2"/>
    <property type="match status" value="1"/>
</dbReference>
<protein>
    <recommendedName>
        <fullName evidence="1">HNH nuclease domain-containing protein</fullName>
    </recommendedName>
</protein>
<gene>
    <name evidence="2" type="ORF">GCG54_00000631</name>
</gene>
<name>A0A8H4CHV3_COLGL</name>
<keyword evidence="3" id="KW-1185">Reference proteome</keyword>
<organism evidence="2 3">
    <name type="scientific">Colletotrichum gloeosporioides</name>
    <name type="common">Anthracnose fungus</name>
    <name type="synonym">Glomerella cingulata</name>
    <dbReference type="NCBI Taxonomy" id="474922"/>
    <lineage>
        <taxon>Eukaryota</taxon>
        <taxon>Fungi</taxon>
        <taxon>Dikarya</taxon>
        <taxon>Ascomycota</taxon>
        <taxon>Pezizomycotina</taxon>
        <taxon>Sordariomycetes</taxon>
        <taxon>Hypocreomycetidae</taxon>
        <taxon>Glomerellales</taxon>
        <taxon>Glomerellaceae</taxon>
        <taxon>Colletotrichum</taxon>
        <taxon>Colletotrichum gloeosporioides species complex</taxon>
    </lineage>
</organism>
<dbReference type="RefSeq" id="XP_045263439.1">
    <property type="nucleotide sequence ID" value="XM_045400766.1"/>
</dbReference>
<evidence type="ECO:0000313" key="2">
    <source>
        <dbReference type="EMBL" id="KAF3804280.1"/>
    </source>
</evidence>
<dbReference type="EMBL" id="WVTB01000050">
    <property type="protein sequence ID" value="KAF3804280.1"/>
    <property type="molecule type" value="Genomic_DNA"/>
</dbReference>
<reference evidence="2" key="2">
    <citation type="submission" date="2020-03" db="EMBL/GenBank/DDBJ databases">
        <authorList>
            <person name="Fu F.-F."/>
            <person name="Chen J."/>
        </authorList>
    </citation>
    <scope>NUCLEOTIDE SEQUENCE</scope>
    <source>
        <strain evidence="2">Lc1</strain>
    </source>
</reference>
<dbReference type="GeneID" id="69007803"/>
<evidence type="ECO:0000259" key="1">
    <source>
        <dbReference type="Pfam" id="PF13391"/>
    </source>
</evidence>
<sequence length="405" mass="47081">MAEAFKGKGPAPSVPWSDRLHILNNGTQKELDYQRQLLTYKLKEKRVKVQPLKSSGSRFWSDSADIEQMHMDEVALEAHVNFLEAKDKGEVKTLEDWLAKDNNHRWSTKYLAHKQSMEINIAVNKRDDKDQLAFTDHMLKKYCPDRPYKNCCWDPVLAEWNRSEIFHTVHLFPHRFRDSMDTIFGAGTVKELFKAQNGLFLHKDIEQALDDGVLAIVPDIGLEPADLDFPLKDTEERKQRLRAWEKLEVKEYKIIIIDPSHPTLTEEKTLSFSQGIHTLLELHGRRLKFLTNFRPRPRYIWWVFLVSVTVAGWRTKTQSPGVANAITKEIRVGTRYWGTPGTYITRNVLESFIISIGNEARSFVKSDEDQKKKKKIQPNYCALSMIAHDHAFRNIDEEDDEMGED</sequence>
<proteinExistence type="predicted"/>
<dbReference type="InterPro" id="IPR003615">
    <property type="entry name" value="HNH_nuc"/>
</dbReference>
<dbReference type="Proteomes" id="UP000613401">
    <property type="component" value="Unassembled WGS sequence"/>
</dbReference>
<comment type="caution">
    <text evidence="2">The sequence shown here is derived from an EMBL/GenBank/DDBJ whole genome shotgun (WGS) entry which is preliminary data.</text>
</comment>
<accession>A0A8H4CHV3</accession>
<reference evidence="2" key="1">
    <citation type="journal article" date="2020" name="Phytopathology">
        <title>Genome sequence and comparative analysis of Colletotrichum gloeosporioides isolated from Liriodendron leaves.</title>
        <authorList>
            <person name="Fu F.F."/>
            <person name="Hao Z."/>
            <person name="Wang P."/>
            <person name="Lu Y."/>
            <person name="Xue L.J."/>
            <person name="Wei G."/>
            <person name="Tian Y."/>
            <person name="Baishi H."/>
            <person name="Xu H."/>
            <person name="Shi J."/>
            <person name="Cheng T."/>
            <person name="Wang G."/>
            <person name="Yi Y."/>
            <person name="Chen J."/>
        </authorList>
    </citation>
    <scope>NUCLEOTIDE SEQUENCE</scope>
    <source>
        <strain evidence="2">Lc1</strain>
    </source>
</reference>
<feature type="domain" description="HNH nuclease" evidence="1">
    <location>
        <begin position="165"/>
        <end position="217"/>
    </location>
</feature>
<evidence type="ECO:0000313" key="3">
    <source>
        <dbReference type="Proteomes" id="UP000613401"/>
    </source>
</evidence>
<dbReference type="AlphaFoldDB" id="A0A8H4CHV3"/>